<name>A0A942Z687_9BACI</name>
<keyword evidence="2" id="KW-1185">Reference proteome</keyword>
<sequence length="152" mass="17737">MASNMFSIECPHCGRSAVKDDYYKTDERYILCLKCGYNYTRTIKSSTANSLEYTEEEYVGYGVFILVHRDGSSKSMMLNDALTAEKLEEYKRTYMDDHVDQEKSYLVSYENGIFTILLGNPPENFHLPFKEFREKMIAKYGELEYDFMVPLG</sequence>
<protein>
    <submittedName>
        <fullName evidence="1">Uncharacterized protein</fullName>
    </submittedName>
</protein>
<organism evidence="1 2">
    <name type="scientific">Lederbergia citrea</name>
    <dbReference type="NCBI Taxonomy" id="2833581"/>
    <lineage>
        <taxon>Bacteria</taxon>
        <taxon>Bacillati</taxon>
        <taxon>Bacillota</taxon>
        <taxon>Bacilli</taxon>
        <taxon>Bacillales</taxon>
        <taxon>Bacillaceae</taxon>
        <taxon>Lederbergia</taxon>
    </lineage>
</organism>
<proteinExistence type="predicted"/>
<dbReference type="Proteomes" id="UP000676456">
    <property type="component" value="Unassembled WGS sequence"/>
</dbReference>
<dbReference type="RefSeq" id="WP_213098722.1">
    <property type="nucleotide sequence ID" value="NZ_JAGYPK010000002.1"/>
</dbReference>
<gene>
    <name evidence="1" type="ORF">KHA91_13375</name>
</gene>
<dbReference type="AlphaFoldDB" id="A0A942Z687"/>
<comment type="caution">
    <text evidence="1">The sequence shown here is derived from an EMBL/GenBank/DDBJ whole genome shotgun (WGS) entry which is preliminary data.</text>
</comment>
<dbReference type="EMBL" id="JAGYPN010000002">
    <property type="protein sequence ID" value="MBS4223741.1"/>
    <property type="molecule type" value="Genomic_DNA"/>
</dbReference>
<accession>A0A942Z687</accession>
<reference evidence="1 2" key="1">
    <citation type="submission" date="2021-05" db="EMBL/GenBank/DDBJ databases">
        <title>Novel Bacillus species.</title>
        <authorList>
            <person name="Liu G."/>
        </authorList>
    </citation>
    <scope>NUCLEOTIDE SEQUENCE [LARGE SCALE GENOMIC DNA]</scope>
    <source>
        <strain evidence="1 2">FJAT-49682</strain>
    </source>
</reference>
<evidence type="ECO:0000313" key="2">
    <source>
        <dbReference type="Proteomes" id="UP000676456"/>
    </source>
</evidence>
<evidence type="ECO:0000313" key="1">
    <source>
        <dbReference type="EMBL" id="MBS4223741.1"/>
    </source>
</evidence>